<feature type="region of interest" description="Disordered" evidence="1">
    <location>
        <begin position="177"/>
        <end position="196"/>
    </location>
</feature>
<proteinExistence type="predicted"/>
<organism evidence="2">
    <name type="scientific">uncultured bacterium</name>
    <name type="common">gcode 4</name>
    <dbReference type="NCBI Taxonomy" id="1234023"/>
    <lineage>
        <taxon>Bacteria</taxon>
        <taxon>environmental samples</taxon>
    </lineage>
</organism>
<comment type="caution">
    <text evidence="2">The sequence shown here is derived from an EMBL/GenBank/DDBJ whole genome shotgun (WGS) entry which is preliminary data.</text>
</comment>
<feature type="compositionally biased region" description="Basic and acidic residues" evidence="1">
    <location>
        <begin position="177"/>
        <end position="186"/>
    </location>
</feature>
<dbReference type="AlphaFoldDB" id="K1YD24"/>
<sequence length="256" mass="30487">MLFECCFAGPIFRTFDGEWSIEKTHHRVSDIFIECPVIANKDIGHLGKIFLHEREYPFRSEFFRNGRKGRNIGEKDRNLPFFSPESERFRILSDSTNYFRSDIVRESTFDIPPVFIGDEELIHITYEKCNTSEEKERKYIYENAILKQYSPTYYYSDTIETKNHNGYLCREKIETHDEEQGKEYHTDPGGSIRKRSKIPPLKKRIEHIRMELNPRHAFRRIKRTEIGIMDQCSVFTDKNSLPLENLRINLSVQYID</sequence>
<name>K1YD24_9BACT</name>
<reference evidence="2" key="1">
    <citation type="journal article" date="2012" name="Science">
        <title>Fermentation, hydrogen, and sulfur metabolism in multiple uncultivated bacterial phyla.</title>
        <authorList>
            <person name="Wrighton K.C."/>
            <person name="Thomas B.C."/>
            <person name="Sharon I."/>
            <person name="Miller C.S."/>
            <person name="Castelle C.J."/>
            <person name="VerBerkmoes N.C."/>
            <person name="Wilkins M.J."/>
            <person name="Hettich R.L."/>
            <person name="Lipton M.S."/>
            <person name="Williams K.H."/>
            <person name="Long P.E."/>
            <person name="Banfield J.F."/>
        </authorList>
    </citation>
    <scope>NUCLEOTIDE SEQUENCE [LARGE SCALE GENOMIC DNA]</scope>
</reference>
<dbReference type="EMBL" id="AMFJ01034146">
    <property type="protein sequence ID" value="EKD30133.1"/>
    <property type="molecule type" value="Genomic_DNA"/>
</dbReference>
<accession>K1YD24</accession>
<protein>
    <submittedName>
        <fullName evidence="2">Uncharacterized protein</fullName>
    </submittedName>
</protein>
<evidence type="ECO:0000256" key="1">
    <source>
        <dbReference type="SAM" id="MobiDB-lite"/>
    </source>
</evidence>
<evidence type="ECO:0000313" key="2">
    <source>
        <dbReference type="EMBL" id="EKD30133.1"/>
    </source>
</evidence>
<gene>
    <name evidence="2" type="ORF">ACD_78C00146G0002</name>
</gene>